<feature type="domain" description="Clr5" evidence="1">
    <location>
        <begin position="21"/>
        <end position="71"/>
    </location>
</feature>
<reference evidence="2 3" key="1">
    <citation type="submission" date="2012-08" db="EMBL/GenBank/DDBJ databases">
        <authorList>
            <person name="Gan P.H.P."/>
            <person name="Ikeda K."/>
            <person name="Irieda H."/>
            <person name="Narusaka M."/>
            <person name="O'Connell R.J."/>
            <person name="Narusaka Y."/>
            <person name="Takano Y."/>
            <person name="Kubo Y."/>
            <person name="Shirasu K."/>
        </authorList>
    </citation>
    <scope>NUCLEOTIDE SEQUENCE [LARGE SCALE GENOMIC DNA]</scope>
    <source>
        <strain evidence="2 3">Nara gc5</strain>
    </source>
</reference>
<comment type="caution">
    <text evidence="2">The sequence shown here is derived from an EMBL/GenBank/DDBJ whole genome shotgun (WGS) entry which is preliminary data.</text>
</comment>
<dbReference type="RefSeq" id="XP_031877049.1">
    <property type="nucleotide sequence ID" value="XM_032026503.1"/>
</dbReference>
<dbReference type="PANTHER" id="PTHR38788">
    <property type="entry name" value="CLR5 DOMAIN-CONTAINING PROTEIN"/>
    <property type="match status" value="1"/>
</dbReference>
<keyword evidence="3" id="KW-1185">Reference proteome</keyword>
<evidence type="ECO:0000313" key="3">
    <source>
        <dbReference type="Proteomes" id="UP000011096"/>
    </source>
</evidence>
<dbReference type="EMBL" id="ANPB02000001">
    <property type="protein sequence ID" value="KAF4492772.1"/>
    <property type="molecule type" value="Genomic_DNA"/>
</dbReference>
<dbReference type="OrthoDB" id="5308957at2759"/>
<gene>
    <name evidence="2" type="ORF">CGGC5_v000195</name>
</gene>
<proteinExistence type="predicted"/>
<dbReference type="Proteomes" id="UP000011096">
    <property type="component" value="Unassembled WGS sequence"/>
</dbReference>
<evidence type="ECO:0000259" key="1">
    <source>
        <dbReference type="Pfam" id="PF14420"/>
    </source>
</evidence>
<dbReference type="Pfam" id="PF14420">
    <property type="entry name" value="Clr5"/>
    <property type="match status" value="1"/>
</dbReference>
<dbReference type="PANTHER" id="PTHR38788:SF3">
    <property type="entry name" value="CLR5 DOMAIN-CONTAINING PROTEIN"/>
    <property type="match status" value="1"/>
</dbReference>
<organism evidence="2 3">
    <name type="scientific">Colletotrichum fructicola (strain Nara gc5)</name>
    <name type="common">Anthracnose fungus</name>
    <name type="synonym">Colletotrichum gloeosporioides (strain Nara gc5)</name>
    <dbReference type="NCBI Taxonomy" id="1213859"/>
    <lineage>
        <taxon>Eukaryota</taxon>
        <taxon>Fungi</taxon>
        <taxon>Dikarya</taxon>
        <taxon>Ascomycota</taxon>
        <taxon>Pezizomycotina</taxon>
        <taxon>Sordariomycetes</taxon>
        <taxon>Hypocreomycetidae</taxon>
        <taxon>Glomerellales</taxon>
        <taxon>Glomerellaceae</taxon>
        <taxon>Colletotrichum</taxon>
        <taxon>Colletotrichum gloeosporioides species complex</taxon>
    </lineage>
</organism>
<dbReference type="InParanoid" id="A0A7J6JST8"/>
<accession>A0A7J6JST8</accession>
<dbReference type="GeneID" id="43610642"/>
<dbReference type="InterPro" id="IPR025676">
    <property type="entry name" value="Clr5_dom"/>
</dbReference>
<dbReference type="AlphaFoldDB" id="A0A7J6JST8"/>
<protein>
    <recommendedName>
        <fullName evidence="1">Clr5 domain-containing protein</fullName>
    </recommendedName>
</protein>
<name>A0A7J6JST8_COLFN</name>
<reference evidence="2 3" key="2">
    <citation type="submission" date="2020-04" db="EMBL/GenBank/DDBJ databases">
        <title>Genome sequencing and assembly of multiple isolates from the Colletotrichum gloeosporioides species complex.</title>
        <authorList>
            <person name="Gan P."/>
            <person name="Shirasu K."/>
        </authorList>
    </citation>
    <scope>NUCLEOTIDE SEQUENCE [LARGE SCALE GENOMIC DNA]</scope>
    <source>
        <strain evidence="2 3">Nara gc5</strain>
    </source>
</reference>
<sequence length="120" mass="14005">MRPVANNKQDGVIEHNSWPTSNDWERYKQTIINLYKNSQMKVLIAEMKARHNFRATKRMYETRLWKWGVVKNMKKVDKMKVIKSIQKSSASVGEISAGDWSKVFNGTTPRNHSSHDCFFG</sequence>
<evidence type="ECO:0000313" key="2">
    <source>
        <dbReference type="EMBL" id="KAF4492772.1"/>
    </source>
</evidence>